<protein>
    <submittedName>
        <fullName evidence="1">Uncharacterized protein</fullName>
    </submittedName>
</protein>
<proteinExistence type="predicted"/>
<accession>A0ABQ1V1I7</accession>
<evidence type="ECO:0000313" key="1">
    <source>
        <dbReference type="EMBL" id="GGF33838.1"/>
    </source>
</evidence>
<organism evidence="1 2">
    <name type="scientific">Echinicola rosea</name>
    <dbReference type="NCBI Taxonomy" id="1807691"/>
    <lineage>
        <taxon>Bacteria</taxon>
        <taxon>Pseudomonadati</taxon>
        <taxon>Bacteroidota</taxon>
        <taxon>Cytophagia</taxon>
        <taxon>Cytophagales</taxon>
        <taxon>Cyclobacteriaceae</taxon>
        <taxon>Echinicola</taxon>
    </lineage>
</organism>
<gene>
    <name evidence="1" type="ORF">GCM10011339_22560</name>
</gene>
<sequence>MRFSGNLWGIGGKMQLKLKTLDGQFTTRFIHGYEHVAPLGLAFECNLSMQAQHALGAFGTLWHLYVSVVFTLSKLAALNCFA</sequence>
<dbReference type="EMBL" id="BMIU01000010">
    <property type="protein sequence ID" value="GGF33838.1"/>
    <property type="molecule type" value="Genomic_DNA"/>
</dbReference>
<keyword evidence="2" id="KW-1185">Reference proteome</keyword>
<comment type="caution">
    <text evidence="1">The sequence shown here is derived from an EMBL/GenBank/DDBJ whole genome shotgun (WGS) entry which is preliminary data.</text>
</comment>
<evidence type="ECO:0000313" key="2">
    <source>
        <dbReference type="Proteomes" id="UP000647339"/>
    </source>
</evidence>
<dbReference type="Proteomes" id="UP000647339">
    <property type="component" value="Unassembled WGS sequence"/>
</dbReference>
<reference evidence="2" key="1">
    <citation type="journal article" date="2019" name="Int. J. Syst. Evol. Microbiol.">
        <title>The Global Catalogue of Microorganisms (GCM) 10K type strain sequencing project: providing services to taxonomists for standard genome sequencing and annotation.</title>
        <authorList>
            <consortium name="The Broad Institute Genomics Platform"/>
            <consortium name="The Broad Institute Genome Sequencing Center for Infectious Disease"/>
            <person name="Wu L."/>
            <person name="Ma J."/>
        </authorList>
    </citation>
    <scope>NUCLEOTIDE SEQUENCE [LARGE SCALE GENOMIC DNA]</scope>
    <source>
        <strain evidence="2">CGMCC 1.15407</strain>
    </source>
</reference>
<name>A0ABQ1V1I7_9BACT</name>